<dbReference type="GO" id="GO:0031419">
    <property type="term" value="F:cobalamin binding"/>
    <property type="evidence" value="ECO:0007669"/>
    <property type="project" value="InterPro"/>
</dbReference>
<name>A0A340XPL9_LIPVE</name>
<dbReference type="RefSeq" id="XP_007461264.1">
    <property type="nucleotide sequence ID" value="XM_007461202.1"/>
</dbReference>
<keyword evidence="8" id="KW-0406">Ion transport</keyword>
<evidence type="ECO:0000256" key="4">
    <source>
        <dbReference type="ARBA" id="ARBA00022448"/>
    </source>
</evidence>
<comment type="function">
    <text evidence="11">Primary vitamin B12-binding and transport protein. Delivers cobalamin to cells.</text>
</comment>
<feature type="disulfide bond" evidence="16">
    <location>
        <begin position="21"/>
        <end position="278"/>
    </location>
</feature>
<protein>
    <recommendedName>
        <fullName evidence="13">Transcobalamin-2</fullName>
    </recommendedName>
    <alternativeName>
        <fullName evidence="14">Transcobalamin II</fullName>
    </alternativeName>
</protein>
<dbReference type="InterPro" id="IPR051588">
    <property type="entry name" value="Cobalamin_Transport"/>
</dbReference>
<evidence type="ECO:0000256" key="11">
    <source>
        <dbReference type="ARBA" id="ARBA00037184"/>
    </source>
</evidence>
<dbReference type="FunFam" id="1.50.10.20:FF:000013">
    <property type="entry name" value="Transcobalamin-2"/>
    <property type="match status" value="1"/>
</dbReference>
<feature type="binding site" evidence="15">
    <location>
        <begin position="160"/>
        <end position="164"/>
    </location>
    <ligand>
        <name>cyanocob(III)alamin</name>
        <dbReference type="ChEBI" id="CHEBI:17439"/>
    </ligand>
</feature>
<accession>A0A340XPL9</accession>
<sequence length="440" mass="48718">MGCLGALLFLLGGLGALAQICEITEVDSTLVERLGQRLLPWMDRLSPEQLNPSIYVGLRLSSLQAGAKEAQYLHSLKLSYQQSLLSVVNWCCPVSASSNDNSDSEARPSMGQLALYLLALRANCEFVEGRKGDRLVSQLKRFLEDEKGAIGHNHQGHPHTSYYQYGLGILALCVHQKRVHDSVVGKLLYAVEHEQHLQQGHFPVDTLAMAGLAFSCLELSNLNPNQRNRSTVALRRVQEKILKAQTPEGHFGNVYSTPLALQLLMASLRPTVELGTACLKAKAALLASLQHKAFRNPLMISQLLPILNQKSYVDLISPDCEAPRVLLEPATETPSQTQVPEFIHVTLKVSSIFPSYRHSVSVPVSSSLEDVLKKAQEHSRFRYGTQPSLSGPYLTSVMGKKAGEREFWQLLRAPDTPLLQGIADYRPRDGETIELRLVGW</sequence>
<keyword evidence="10 15" id="KW-0170">Cobalt</keyword>
<evidence type="ECO:0000256" key="3">
    <source>
        <dbReference type="ARBA" id="ARBA00022426"/>
    </source>
</evidence>
<feature type="disulfide bond" evidence="16">
    <location>
        <begin position="173"/>
        <end position="216"/>
    </location>
</feature>
<keyword evidence="9 16" id="KW-1015">Disulfide bond</keyword>
<dbReference type="FunCoup" id="A0A340XPL9">
    <property type="interactions" value="344"/>
</dbReference>
<dbReference type="PANTHER" id="PTHR10559:SF14">
    <property type="entry name" value="TRANSCOBALAMIN-2"/>
    <property type="match status" value="1"/>
</dbReference>
<keyword evidence="4" id="KW-0813">Transport</keyword>
<evidence type="ECO:0000256" key="17">
    <source>
        <dbReference type="SAM" id="SignalP"/>
    </source>
</evidence>
<dbReference type="AlphaFoldDB" id="A0A340XPL9"/>
<feature type="binding site" evidence="15">
    <location>
        <position position="205"/>
    </location>
    <ligand>
        <name>cyanocob(III)alamin</name>
        <dbReference type="ChEBI" id="CHEBI:17439"/>
    </ligand>
</feature>
<feature type="binding site" evidence="15">
    <location>
        <position position="440"/>
    </location>
    <ligand>
        <name>cyanocob(III)alamin</name>
        <dbReference type="ChEBI" id="CHEBI:17439"/>
    </ligand>
</feature>
<feature type="binding site" evidence="15">
    <location>
        <position position="253"/>
    </location>
    <ligand>
        <name>cyanocob(III)alamin</name>
        <dbReference type="ChEBI" id="CHEBI:17439"/>
    </ligand>
</feature>
<dbReference type="GeneID" id="103091031"/>
<feature type="binding site" evidence="15">
    <location>
        <position position="302"/>
    </location>
    <ligand>
        <name>cyanocob(III)alamin</name>
        <dbReference type="ChEBI" id="CHEBI:17439"/>
    </ligand>
</feature>
<dbReference type="Gene3D" id="2.170.130.30">
    <property type="match status" value="1"/>
</dbReference>
<gene>
    <name evidence="19" type="primary">TCN2</name>
</gene>
<dbReference type="GO" id="GO:0006824">
    <property type="term" value="P:cobalt ion transport"/>
    <property type="evidence" value="ECO:0007669"/>
    <property type="project" value="UniProtKB-KW"/>
</dbReference>
<dbReference type="SUPFAM" id="SSF48239">
    <property type="entry name" value="Terpenoid cyclases/Protein prenyltransferases"/>
    <property type="match status" value="1"/>
</dbReference>
<dbReference type="STRING" id="118797.A0A340XPL9"/>
<dbReference type="CTD" id="6948"/>
<keyword evidence="3" id="KW-0171">Cobalt transport</keyword>
<dbReference type="InterPro" id="IPR008930">
    <property type="entry name" value="Terpenoid_cyclase/PrenylTrfase"/>
</dbReference>
<dbReference type="PANTHER" id="PTHR10559">
    <property type="entry name" value="TRANSCOBALAMIN-1/GASTRIC INTRINSIC FACTOR"/>
    <property type="match status" value="1"/>
</dbReference>
<dbReference type="GO" id="GO:0015889">
    <property type="term" value="P:cobalamin transport"/>
    <property type="evidence" value="ECO:0007669"/>
    <property type="project" value="InterPro"/>
</dbReference>
<feature type="chain" id="PRO_5016316355" description="Transcobalamin-2" evidence="17">
    <location>
        <begin position="19"/>
        <end position="440"/>
    </location>
</feature>
<dbReference type="OrthoDB" id="9440006at2759"/>
<comment type="subcellular location">
    <subcellularLocation>
        <location evidence="1">Secreted</location>
    </subcellularLocation>
</comment>
<dbReference type="Gene3D" id="1.50.10.20">
    <property type="match status" value="1"/>
</dbReference>
<dbReference type="Pfam" id="PF01122">
    <property type="entry name" value="Cobalamin_bind"/>
    <property type="match status" value="1"/>
</dbReference>
<comment type="subunit">
    <text evidence="12">Interacts with CD320 (via LDL-receptor class A domains).</text>
</comment>
<evidence type="ECO:0000256" key="14">
    <source>
        <dbReference type="ARBA" id="ARBA00041463"/>
    </source>
</evidence>
<keyword evidence="6" id="KW-0479">Metal-binding</keyword>
<feature type="binding site" evidence="15">
    <location>
        <begin position="408"/>
        <end position="410"/>
    </location>
    <ligand>
        <name>cyanocob(III)alamin</name>
        <dbReference type="ChEBI" id="CHEBI:17439"/>
    </ligand>
</feature>
<evidence type="ECO:0000256" key="8">
    <source>
        <dbReference type="ARBA" id="ARBA00023065"/>
    </source>
</evidence>
<evidence type="ECO:0000256" key="2">
    <source>
        <dbReference type="ARBA" id="ARBA00006449"/>
    </source>
</evidence>
<keyword evidence="7 17" id="KW-0732">Signal</keyword>
<proteinExistence type="inferred from homology"/>
<evidence type="ECO:0000256" key="16">
    <source>
        <dbReference type="PIRSR" id="PIRSR602157-2"/>
    </source>
</evidence>
<evidence type="ECO:0000313" key="19">
    <source>
        <dbReference type="RefSeq" id="XP_007461264.1"/>
    </source>
</evidence>
<evidence type="ECO:0000256" key="12">
    <source>
        <dbReference type="ARBA" id="ARBA00038518"/>
    </source>
</evidence>
<evidence type="ECO:0000256" key="6">
    <source>
        <dbReference type="ARBA" id="ARBA00022723"/>
    </source>
</evidence>
<evidence type="ECO:0000256" key="5">
    <source>
        <dbReference type="ARBA" id="ARBA00022525"/>
    </source>
</evidence>
<dbReference type="KEGG" id="lve:103091031"/>
<evidence type="ECO:0000256" key="13">
    <source>
        <dbReference type="ARBA" id="ARBA00040958"/>
    </source>
</evidence>
<keyword evidence="5" id="KW-0964">Secreted</keyword>
<keyword evidence="18" id="KW-1185">Reference proteome</keyword>
<evidence type="ECO:0000256" key="10">
    <source>
        <dbReference type="ARBA" id="ARBA00023285"/>
    </source>
</evidence>
<dbReference type="InParanoid" id="A0A340XPL9"/>
<reference evidence="19" key="1">
    <citation type="submission" date="2025-08" db="UniProtKB">
        <authorList>
            <consortium name="RefSeq"/>
        </authorList>
    </citation>
    <scope>IDENTIFICATION</scope>
</reference>
<evidence type="ECO:0000256" key="7">
    <source>
        <dbReference type="ARBA" id="ARBA00022729"/>
    </source>
</evidence>
<evidence type="ECO:0000256" key="9">
    <source>
        <dbReference type="ARBA" id="ARBA00023157"/>
    </source>
</evidence>
<dbReference type="InterPro" id="IPR002157">
    <property type="entry name" value="Cbl-bd_prot"/>
</dbReference>
<feature type="binding site" evidence="15">
    <location>
        <begin position="393"/>
        <end position="394"/>
    </location>
    <ligand>
        <name>cyanocob(III)alamin</name>
        <dbReference type="ChEBI" id="CHEBI:17439"/>
    </ligand>
</feature>
<organism evidence="18 19">
    <name type="scientific">Lipotes vexillifer</name>
    <name type="common">Yangtze river dolphin</name>
    <dbReference type="NCBI Taxonomy" id="118797"/>
    <lineage>
        <taxon>Eukaryota</taxon>
        <taxon>Metazoa</taxon>
        <taxon>Chordata</taxon>
        <taxon>Craniata</taxon>
        <taxon>Vertebrata</taxon>
        <taxon>Euteleostomi</taxon>
        <taxon>Mammalia</taxon>
        <taxon>Eutheria</taxon>
        <taxon>Laurasiatheria</taxon>
        <taxon>Artiodactyla</taxon>
        <taxon>Whippomorpha</taxon>
        <taxon>Cetacea</taxon>
        <taxon>Odontoceti</taxon>
        <taxon>Lipotidae</taxon>
        <taxon>Lipotes</taxon>
    </lineage>
</organism>
<feature type="binding site" evidence="15">
    <location>
        <position position="418"/>
    </location>
    <ligand>
        <name>cyanocob(III)alamin</name>
        <dbReference type="ChEBI" id="CHEBI:17439"/>
    </ligand>
</feature>
<dbReference type="Proteomes" id="UP000265300">
    <property type="component" value="Unplaced"/>
</dbReference>
<comment type="similarity">
    <text evidence="2">Belongs to the eukaryotic cobalamin transport proteins family.</text>
</comment>
<evidence type="ECO:0000256" key="1">
    <source>
        <dbReference type="ARBA" id="ARBA00004613"/>
    </source>
</evidence>
<dbReference type="GO" id="GO:0046872">
    <property type="term" value="F:metal ion binding"/>
    <property type="evidence" value="ECO:0007669"/>
    <property type="project" value="UniProtKB-KW"/>
</dbReference>
<dbReference type="GO" id="GO:0005615">
    <property type="term" value="C:extracellular space"/>
    <property type="evidence" value="ECO:0007669"/>
    <property type="project" value="TreeGrafter"/>
</dbReference>
<evidence type="ECO:0000256" key="15">
    <source>
        <dbReference type="PIRSR" id="PIRSR602157-1"/>
    </source>
</evidence>
<feature type="signal peptide" evidence="17">
    <location>
        <begin position="1"/>
        <end position="18"/>
    </location>
</feature>
<evidence type="ECO:0000313" key="18">
    <source>
        <dbReference type="Proteomes" id="UP000265300"/>
    </source>
</evidence>